<protein>
    <submittedName>
        <fullName evidence="5">3-hydroxybutyryl-CoA dehydrogenase</fullName>
    </submittedName>
</protein>
<feature type="domain" description="3-hydroxyacyl-CoA dehydrogenase NAD binding" evidence="4">
    <location>
        <begin position="7"/>
        <end position="186"/>
    </location>
</feature>
<sequence length="505" mass="55816">MTIQIATIGIIGSGIMGTGITQIALQSGHQVYLYDAKAGAAQIASEKLQLTLQKLVEKNKITTESAQQALANLVVAQNLDDLKNCDLIIEAIVENLTVKQELIKELETFISETTIIASNTSSLSITAIASQSQHPERIAGYHFFNPVPLMKVVEVIPGIRTHPNIVRILVDLSYKMGHRPVVAKDTPGFIINHAGRAYGTESLKILNENVANIDEIDRILKHTLGFKMGPFELLDLTGLDVSHPVMESVYEQYYQEPRYRPNVLTKQMLVAKQLGRKTDQGFYSYTAGQKRDEQLAVKVDKLSQYPAVWIATDFTADRELLTHYLTTHQIEIDIQASPAKDSLILVASYGEDTSSSTQRLNLDATRTVSIDLINGLNTHRTLMPSLITQDKFSQAAHSIFNLDDGEVTQIQESIGFVAQRVIAMVVNLACDIAQQGVATVDDINAAVHLGLGYPHGPISWGDVLGPAKVLLILERMTQITSDPRYRPSPWLQRRVKLNQPLTFTA</sequence>
<evidence type="ECO:0000313" key="6">
    <source>
        <dbReference type="Proteomes" id="UP000243661"/>
    </source>
</evidence>
<dbReference type="RefSeq" id="WP_092721195.1">
    <property type="nucleotide sequence ID" value="NZ_FMBK01000023.1"/>
</dbReference>
<dbReference type="GO" id="GO:0070403">
    <property type="term" value="F:NAD+ binding"/>
    <property type="evidence" value="ECO:0007669"/>
    <property type="project" value="InterPro"/>
</dbReference>
<evidence type="ECO:0000259" key="3">
    <source>
        <dbReference type="Pfam" id="PF00725"/>
    </source>
</evidence>
<name>A0A1C4GZ71_9GAMM</name>
<keyword evidence="1" id="KW-0560">Oxidoreductase</keyword>
<dbReference type="EMBL" id="FMBK01000023">
    <property type="protein sequence ID" value="SCC73412.1"/>
    <property type="molecule type" value="Genomic_DNA"/>
</dbReference>
<dbReference type="FunFam" id="3.40.50.720:FF:000009">
    <property type="entry name" value="Fatty oxidation complex, alpha subunit"/>
    <property type="match status" value="1"/>
</dbReference>
<dbReference type="Gene3D" id="1.10.1040.10">
    <property type="entry name" value="N-(1-d-carboxylethyl)-l-norvaline Dehydrogenase, domain 2"/>
    <property type="match status" value="2"/>
</dbReference>
<dbReference type="GO" id="GO:0016616">
    <property type="term" value="F:oxidoreductase activity, acting on the CH-OH group of donors, NAD or NADP as acceptor"/>
    <property type="evidence" value="ECO:0007669"/>
    <property type="project" value="InterPro"/>
</dbReference>
<dbReference type="SUPFAM" id="SSF48179">
    <property type="entry name" value="6-phosphogluconate dehydrogenase C-terminal domain-like"/>
    <property type="match status" value="2"/>
</dbReference>
<dbReference type="PANTHER" id="PTHR48075:SF5">
    <property type="entry name" value="3-HYDROXYBUTYRYL-COA DEHYDROGENASE"/>
    <property type="match status" value="1"/>
</dbReference>
<organism evidence="5 6">
    <name type="scientific">Acinetobacter albensis</name>
    <dbReference type="NCBI Taxonomy" id="1673609"/>
    <lineage>
        <taxon>Bacteria</taxon>
        <taxon>Pseudomonadati</taxon>
        <taxon>Pseudomonadota</taxon>
        <taxon>Gammaproteobacteria</taxon>
        <taxon>Moraxellales</taxon>
        <taxon>Moraxellaceae</taxon>
        <taxon>Acinetobacter</taxon>
    </lineage>
</organism>
<keyword evidence="2" id="KW-0520">NAD</keyword>
<evidence type="ECO:0000256" key="1">
    <source>
        <dbReference type="ARBA" id="ARBA00023002"/>
    </source>
</evidence>
<dbReference type="InterPro" id="IPR008927">
    <property type="entry name" value="6-PGluconate_DH-like_C_sf"/>
</dbReference>
<reference evidence="5 6" key="1">
    <citation type="submission" date="2016-08" db="EMBL/GenBank/DDBJ databases">
        <authorList>
            <person name="Seilhamer J.J."/>
        </authorList>
    </citation>
    <scope>NUCLEOTIDE SEQUENCE [LARGE SCALE GENOMIC DNA]</scope>
    <source>
        <strain evidence="5 6">ANC 4874</strain>
    </source>
</reference>
<dbReference type="Pfam" id="PF02737">
    <property type="entry name" value="3HCDH_N"/>
    <property type="match status" value="1"/>
</dbReference>
<dbReference type="OrthoDB" id="5389341at2"/>
<dbReference type="GO" id="GO:0006631">
    <property type="term" value="P:fatty acid metabolic process"/>
    <property type="evidence" value="ECO:0007669"/>
    <property type="project" value="InterPro"/>
</dbReference>
<dbReference type="AlphaFoldDB" id="A0A1C4GZ71"/>
<dbReference type="InterPro" id="IPR013328">
    <property type="entry name" value="6PGD_dom2"/>
</dbReference>
<accession>A0A1C4GZ71</accession>
<proteinExistence type="predicted"/>
<dbReference type="InterPro" id="IPR006108">
    <property type="entry name" value="3HC_DH_C"/>
</dbReference>
<dbReference type="SUPFAM" id="SSF51735">
    <property type="entry name" value="NAD(P)-binding Rossmann-fold domains"/>
    <property type="match status" value="1"/>
</dbReference>
<dbReference type="InterPro" id="IPR036291">
    <property type="entry name" value="NAD(P)-bd_dom_sf"/>
</dbReference>
<dbReference type="InterPro" id="IPR006176">
    <property type="entry name" value="3-OHacyl-CoA_DH_NAD-bd"/>
</dbReference>
<dbReference type="Gene3D" id="3.40.50.720">
    <property type="entry name" value="NAD(P)-binding Rossmann-like Domain"/>
    <property type="match status" value="1"/>
</dbReference>
<dbReference type="Pfam" id="PF00725">
    <property type="entry name" value="3HCDH"/>
    <property type="match status" value="2"/>
</dbReference>
<feature type="domain" description="3-hydroxyacyl-CoA dehydrogenase C-terminal" evidence="3">
    <location>
        <begin position="415"/>
        <end position="499"/>
    </location>
</feature>
<gene>
    <name evidence="5" type="ORF">GA0116959_1234</name>
</gene>
<dbReference type="PANTHER" id="PTHR48075">
    <property type="entry name" value="3-HYDROXYACYL-COA DEHYDROGENASE FAMILY PROTEIN"/>
    <property type="match status" value="1"/>
</dbReference>
<dbReference type="Proteomes" id="UP000243661">
    <property type="component" value="Unassembled WGS sequence"/>
</dbReference>
<feature type="domain" description="3-hydroxyacyl-CoA dehydrogenase C-terminal" evidence="3">
    <location>
        <begin position="188"/>
        <end position="285"/>
    </location>
</feature>
<evidence type="ECO:0000259" key="4">
    <source>
        <dbReference type="Pfam" id="PF02737"/>
    </source>
</evidence>
<evidence type="ECO:0000256" key="2">
    <source>
        <dbReference type="ARBA" id="ARBA00023027"/>
    </source>
</evidence>
<evidence type="ECO:0000313" key="5">
    <source>
        <dbReference type="EMBL" id="SCC73412.1"/>
    </source>
</evidence>
<dbReference type="NCBIfam" id="NF006124">
    <property type="entry name" value="PRK08268.1"/>
    <property type="match status" value="1"/>
</dbReference>